<keyword evidence="5" id="KW-1185">Reference proteome</keyword>
<feature type="domain" description="TEA" evidence="3">
    <location>
        <begin position="78"/>
        <end position="154"/>
    </location>
</feature>
<evidence type="ECO:0000313" key="5">
    <source>
        <dbReference type="Proteomes" id="UP001218218"/>
    </source>
</evidence>
<evidence type="ECO:0000256" key="2">
    <source>
        <dbReference type="PROSITE-ProRule" id="PRU00505"/>
    </source>
</evidence>
<reference evidence="4" key="1">
    <citation type="submission" date="2023-03" db="EMBL/GenBank/DDBJ databases">
        <title>Massive genome expansion in bonnet fungi (Mycena s.s.) driven by repeated elements and novel gene families across ecological guilds.</title>
        <authorList>
            <consortium name="Lawrence Berkeley National Laboratory"/>
            <person name="Harder C.B."/>
            <person name="Miyauchi S."/>
            <person name="Viragh M."/>
            <person name="Kuo A."/>
            <person name="Thoen E."/>
            <person name="Andreopoulos B."/>
            <person name="Lu D."/>
            <person name="Skrede I."/>
            <person name="Drula E."/>
            <person name="Henrissat B."/>
            <person name="Morin E."/>
            <person name="Kohler A."/>
            <person name="Barry K."/>
            <person name="LaButti K."/>
            <person name="Morin E."/>
            <person name="Salamov A."/>
            <person name="Lipzen A."/>
            <person name="Mereny Z."/>
            <person name="Hegedus B."/>
            <person name="Baldrian P."/>
            <person name="Stursova M."/>
            <person name="Weitz H."/>
            <person name="Taylor A."/>
            <person name="Grigoriev I.V."/>
            <person name="Nagy L.G."/>
            <person name="Martin F."/>
            <person name="Kauserud H."/>
        </authorList>
    </citation>
    <scope>NUCLEOTIDE SEQUENCE</scope>
    <source>
        <strain evidence="4">CBHHK002</strain>
    </source>
</reference>
<dbReference type="EMBL" id="JARIHO010000003">
    <property type="protein sequence ID" value="KAJ7364263.1"/>
    <property type="molecule type" value="Genomic_DNA"/>
</dbReference>
<dbReference type="AlphaFoldDB" id="A0AAD7API3"/>
<dbReference type="GO" id="GO:0003700">
    <property type="term" value="F:DNA-binding transcription factor activity"/>
    <property type="evidence" value="ECO:0007669"/>
    <property type="project" value="InterPro"/>
</dbReference>
<protein>
    <recommendedName>
        <fullName evidence="3">TEA domain-containing protein</fullName>
    </recommendedName>
</protein>
<comment type="caution">
    <text evidence="4">The sequence shown here is derived from an EMBL/GenBank/DDBJ whole genome shotgun (WGS) entry which is preliminary data.</text>
</comment>
<evidence type="ECO:0000256" key="1">
    <source>
        <dbReference type="ARBA" id="ARBA00008421"/>
    </source>
</evidence>
<gene>
    <name evidence="4" type="ORF">DFH08DRAFT_269743</name>
</gene>
<feature type="DNA-binding region" description="TEA" evidence="2">
    <location>
        <begin position="78"/>
        <end position="154"/>
    </location>
</feature>
<dbReference type="Proteomes" id="UP001218218">
    <property type="component" value="Unassembled WGS sequence"/>
</dbReference>
<dbReference type="InterPro" id="IPR000818">
    <property type="entry name" value="TEA/ATTS_dom"/>
</dbReference>
<dbReference type="InterPro" id="IPR038096">
    <property type="entry name" value="TEA/ATTS_sf"/>
</dbReference>
<evidence type="ECO:0000259" key="3">
    <source>
        <dbReference type="PROSITE" id="PS51088"/>
    </source>
</evidence>
<dbReference type="Gene3D" id="6.10.20.40">
    <property type="entry name" value="TEA/ATTS domain"/>
    <property type="match status" value="1"/>
</dbReference>
<name>A0AAD7API3_9AGAR</name>
<comment type="similarity">
    <text evidence="1">Belongs to the TEC1 family.</text>
</comment>
<accession>A0AAD7API3</accession>
<sequence length="525" mass="59968">MTVLFLSFPPGFIFSNMLTKRPPSAQRKSKRPRRNFQVTVSTVWEFGTNSEAVEEEQERERFENLLSLTNRRSFKNIHDGSKPVWPKPIEAALVEGLTIYHTLHGKKELSRKLKKIPYRNRFITEHILATTNEPRTPRQVASRLQQLRQSTQNDTVRHLINCRAVAEEQLQSLSAACKYPRCLTNEVPSDWNPHLFITIMSHSADSFWPPPQILLQSPPQSILVHAEDPTLVLLSPVALTLYSTFELFRNNISYSTSAAYLIPDGIRNGRSRAYVTSFPDDLWKDLSYRRSQDRQCTEWSILQSIFRQHHETDGTIRSHFFGNIHYGFQQPCSTAVHKHPTALSGKDRLWPPLHTAPQSAPHRETSLFKLEDTFYSIAGTYNPPTVSVVHEGIRGCRASEVFDRTGFFHQPPCAIISGEDTTETEEYRCHNFSQDCDSKPPVNVEWHLDAAATVEYPGDPTQRVSPSTNVPYSYSNNDHDPVGTVLGMVNNDAVAMSANQQHFRHVAYNYSYTGEFMGDYPTHDY</sequence>
<dbReference type="SMART" id="SM00426">
    <property type="entry name" value="TEA"/>
    <property type="match status" value="1"/>
</dbReference>
<evidence type="ECO:0000313" key="4">
    <source>
        <dbReference type="EMBL" id="KAJ7364263.1"/>
    </source>
</evidence>
<dbReference type="Pfam" id="PF01285">
    <property type="entry name" value="TEA"/>
    <property type="match status" value="1"/>
</dbReference>
<organism evidence="4 5">
    <name type="scientific">Mycena albidolilacea</name>
    <dbReference type="NCBI Taxonomy" id="1033008"/>
    <lineage>
        <taxon>Eukaryota</taxon>
        <taxon>Fungi</taxon>
        <taxon>Dikarya</taxon>
        <taxon>Basidiomycota</taxon>
        <taxon>Agaricomycotina</taxon>
        <taxon>Agaricomycetes</taxon>
        <taxon>Agaricomycetidae</taxon>
        <taxon>Agaricales</taxon>
        <taxon>Marasmiineae</taxon>
        <taxon>Mycenaceae</taxon>
        <taxon>Mycena</taxon>
    </lineage>
</organism>
<proteinExistence type="inferred from homology"/>
<dbReference type="PROSITE" id="PS51088">
    <property type="entry name" value="TEA_2"/>
    <property type="match status" value="1"/>
</dbReference>